<dbReference type="EMBL" id="JBHMCT010000055">
    <property type="protein sequence ID" value="MFB9558651.1"/>
    <property type="molecule type" value="Genomic_DNA"/>
</dbReference>
<gene>
    <name evidence="3" type="ORF">ACFFTP_31280</name>
</gene>
<sequence>MADEPTNGELSRLIGQLDNRMDNRFGELNARLDKVVTIDVYTLQNQHTDKRISDVETAVQRAADSTKKLEDDFEKYQRDQAEKREDDRQKRLYQAILPVLLGLISAAIAVWAVVSR</sequence>
<keyword evidence="1" id="KW-0175">Coiled coil</keyword>
<dbReference type="RefSeq" id="WP_382746274.1">
    <property type="nucleotide sequence ID" value="NZ_JBHMCT010000055.1"/>
</dbReference>
<organism evidence="3 4">
    <name type="scientific">Streptomyces roseoviridis</name>
    <dbReference type="NCBI Taxonomy" id="67361"/>
    <lineage>
        <taxon>Bacteria</taxon>
        <taxon>Bacillati</taxon>
        <taxon>Actinomycetota</taxon>
        <taxon>Actinomycetes</taxon>
        <taxon>Kitasatosporales</taxon>
        <taxon>Streptomycetaceae</taxon>
        <taxon>Streptomyces</taxon>
    </lineage>
</organism>
<evidence type="ECO:0000256" key="2">
    <source>
        <dbReference type="SAM" id="Phobius"/>
    </source>
</evidence>
<keyword evidence="2" id="KW-0472">Membrane</keyword>
<feature type="transmembrane region" description="Helical" evidence="2">
    <location>
        <begin position="92"/>
        <end position="114"/>
    </location>
</feature>
<name>A0ABV5QYN0_9ACTN</name>
<evidence type="ECO:0000313" key="3">
    <source>
        <dbReference type="EMBL" id="MFB9558651.1"/>
    </source>
</evidence>
<feature type="coiled-coil region" evidence="1">
    <location>
        <begin position="59"/>
        <end position="86"/>
    </location>
</feature>
<comment type="caution">
    <text evidence="3">The sequence shown here is derived from an EMBL/GenBank/DDBJ whole genome shotgun (WGS) entry which is preliminary data.</text>
</comment>
<reference evidence="3 4" key="1">
    <citation type="submission" date="2024-09" db="EMBL/GenBank/DDBJ databases">
        <authorList>
            <person name="Sun Q."/>
            <person name="Mori K."/>
        </authorList>
    </citation>
    <scope>NUCLEOTIDE SEQUENCE [LARGE SCALE GENOMIC DNA]</scope>
    <source>
        <strain evidence="3 4">JCM 4414</strain>
    </source>
</reference>
<keyword evidence="2" id="KW-0812">Transmembrane</keyword>
<evidence type="ECO:0000256" key="1">
    <source>
        <dbReference type="SAM" id="Coils"/>
    </source>
</evidence>
<keyword evidence="2" id="KW-1133">Transmembrane helix</keyword>
<proteinExistence type="predicted"/>
<protein>
    <recommendedName>
        <fullName evidence="5">DUF3618 domain-containing protein</fullName>
    </recommendedName>
</protein>
<accession>A0ABV5QYN0</accession>
<keyword evidence="4" id="KW-1185">Reference proteome</keyword>
<evidence type="ECO:0008006" key="5">
    <source>
        <dbReference type="Google" id="ProtNLM"/>
    </source>
</evidence>
<evidence type="ECO:0000313" key="4">
    <source>
        <dbReference type="Proteomes" id="UP001589716"/>
    </source>
</evidence>
<dbReference type="Proteomes" id="UP001589716">
    <property type="component" value="Unassembled WGS sequence"/>
</dbReference>